<name>A0A1N7S9D9_9BURK</name>
<dbReference type="Proteomes" id="UP000187012">
    <property type="component" value="Unassembled WGS sequence"/>
</dbReference>
<reference evidence="1 2" key="1">
    <citation type="submission" date="2016-12" db="EMBL/GenBank/DDBJ databases">
        <authorList>
            <person name="Song W.-J."/>
            <person name="Kurnit D.M."/>
        </authorList>
    </citation>
    <scope>NUCLEOTIDE SEQUENCE [LARGE SCALE GENOMIC DNA]</scope>
    <source>
        <strain evidence="1 2">STM7296</strain>
    </source>
</reference>
<evidence type="ECO:0000313" key="2">
    <source>
        <dbReference type="Proteomes" id="UP000187012"/>
    </source>
</evidence>
<sequence>MRSRSPCRVCWSHRVCSSHTVTKTKWNEDVGQAFVCRIMELCRNPFNSVKAGHNDDNFYSSVVPRWRLMRAAAVVRNLPVVMDLLFSGLYDVVQG</sequence>
<organism evidence="1 2">
    <name type="scientific">Paraburkholderia ribeironis</name>
    <dbReference type="NCBI Taxonomy" id="1247936"/>
    <lineage>
        <taxon>Bacteria</taxon>
        <taxon>Pseudomonadati</taxon>
        <taxon>Pseudomonadota</taxon>
        <taxon>Betaproteobacteria</taxon>
        <taxon>Burkholderiales</taxon>
        <taxon>Burkholderiaceae</taxon>
        <taxon>Paraburkholderia</taxon>
    </lineage>
</organism>
<dbReference type="AlphaFoldDB" id="A0A1N7S9D9"/>
<accession>A0A1N7S9D9</accession>
<protein>
    <submittedName>
        <fullName evidence="1">Uncharacterized protein</fullName>
    </submittedName>
</protein>
<evidence type="ECO:0000313" key="1">
    <source>
        <dbReference type="EMBL" id="SIT43587.1"/>
    </source>
</evidence>
<proteinExistence type="predicted"/>
<gene>
    <name evidence="1" type="ORF">BN2475_440041</name>
</gene>
<keyword evidence="2" id="KW-1185">Reference proteome</keyword>
<dbReference type="EMBL" id="CYGX02000044">
    <property type="protein sequence ID" value="SIT43587.1"/>
    <property type="molecule type" value="Genomic_DNA"/>
</dbReference>
<dbReference type="STRING" id="1247936.BN2475_440041"/>